<dbReference type="GO" id="GO:0005886">
    <property type="term" value="C:plasma membrane"/>
    <property type="evidence" value="ECO:0007669"/>
    <property type="project" value="UniProtKB-SubCell"/>
</dbReference>
<keyword evidence="5" id="KW-0472">Membrane</keyword>
<feature type="domain" description="Ig-like" evidence="10">
    <location>
        <begin position="99"/>
        <end position="139"/>
    </location>
</feature>
<dbReference type="AlphaFoldDB" id="A0A0B2VJ52"/>
<evidence type="ECO:0000256" key="9">
    <source>
        <dbReference type="SAM" id="MobiDB-lite"/>
    </source>
</evidence>
<dbReference type="InterPro" id="IPR013783">
    <property type="entry name" value="Ig-like_fold"/>
</dbReference>
<dbReference type="SUPFAM" id="SSF48726">
    <property type="entry name" value="Immunoglobulin"/>
    <property type="match status" value="4"/>
</dbReference>
<dbReference type="PANTHER" id="PTHR12231:SF253">
    <property type="entry name" value="DPR-INTERACTING PROTEIN ETA, ISOFORM B-RELATED"/>
    <property type="match status" value="1"/>
</dbReference>
<evidence type="ECO:0000256" key="2">
    <source>
        <dbReference type="ARBA" id="ARBA00022475"/>
    </source>
</evidence>
<protein>
    <submittedName>
        <fullName evidence="11">Lachesin</fullName>
    </submittedName>
</protein>
<feature type="domain" description="Ig-like" evidence="10">
    <location>
        <begin position="250"/>
        <end position="343"/>
    </location>
</feature>
<dbReference type="InterPro" id="IPR051170">
    <property type="entry name" value="Neural/epithelial_adhesion"/>
</dbReference>
<dbReference type="FunFam" id="2.60.40.10:FF:000328">
    <property type="entry name" value="CLUMA_CG000981, isoform A"/>
    <property type="match status" value="1"/>
</dbReference>
<evidence type="ECO:0000256" key="6">
    <source>
        <dbReference type="ARBA" id="ARBA00023157"/>
    </source>
</evidence>
<dbReference type="EMBL" id="JPKZ01001539">
    <property type="protein sequence ID" value="KHN81414.1"/>
    <property type="molecule type" value="Genomic_DNA"/>
</dbReference>
<dbReference type="FunFam" id="2.60.40.10:FF:000032">
    <property type="entry name" value="palladin isoform X1"/>
    <property type="match status" value="1"/>
</dbReference>
<dbReference type="Pfam" id="PF13927">
    <property type="entry name" value="Ig_3"/>
    <property type="match status" value="3"/>
</dbReference>
<evidence type="ECO:0000256" key="8">
    <source>
        <dbReference type="ARBA" id="ARBA00023319"/>
    </source>
</evidence>
<keyword evidence="8" id="KW-0393">Immunoglobulin domain</keyword>
<evidence type="ECO:0000256" key="1">
    <source>
        <dbReference type="ARBA" id="ARBA00004236"/>
    </source>
</evidence>
<dbReference type="PROSITE" id="PS50835">
    <property type="entry name" value="IG_LIKE"/>
    <property type="match status" value="3"/>
</dbReference>
<name>A0A0B2VJ52_TOXCA</name>
<comment type="caution">
    <text evidence="11">The sequence shown here is derived from an EMBL/GenBank/DDBJ whole genome shotgun (WGS) entry which is preliminary data.</text>
</comment>
<evidence type="ECO:0000259" key="10">
    <source>
        <dbReference type="PROSITE" id="PS50835"/>
    </source>
</evidence>
<comment type="subcellular location">
    <subcellularLocation>
        <location evidence="1">Cell membrane</location>
    </subcellularLocation>
</comment>
<gene>
    <name evidence="11" type="primary">Lac</name>
    <name evidence="11" type="ORF">Tcan_13830</name>
</gene>
<feature type="domain" description="Ig-like" evidence="10">
    <location>
        <begin position="153"/>
        <end position="247"/>
    </location>
</feature>
<feature type="compositionally biased region" description="Acidic residues" evidence="9">
    <location>
        <begin position="366"/>
        <end position="382"/>
    </location>
</feature>
<dbReference type="Proteomes" id="UP000031036">
    <property type="component" value="Unassembled WGS sequence"/>
</dbReference>
<evidence type="ECO:0000256" key="5">
    <source>
        <dbReference type="ARBA" id="ARBA00023136"/>
    </source>
</evidence>
<dbReference type="InterPro" id="IPR007110">
    <property type="entry name" value="Ig-like_dom"/>
</dbReference>
<organism evidence="11 12">
    <name type="scientific">Toxocara canis</name>
    <name type="common">Canine roundworm</name>
    <dbReference type="NCBI Taxonomy" id="6265"/>
    <lineage>
        <taxon>Eukaryota</taxon>
        <taxon>Metazoa</taxon>
        <taxon>Ecdysozoa</taxon>
        <taxon>Nematoda</taxon>
        <taxon>Chromadorea</taxon>
        <taxon>Rhabditida</taxon>
        <taxon>Spirurina</taxon>
        <taxon>Ascaridomorpha</taxon>
        <taxon>Ascaridoidea</taxon>
        <taxon>Toxocaridae</taxon>
        <taxon>Toxocara</taxon>
    </lineage>
</organism>
<dbReference type="CDD" id="cd00096">
    <property type="entry name" value="Ig"/>
    <property type="match status" value="1"/>
</dbReference>
<evidence type="ECO:0000256" key="7">
    <source>
        <dbReference type="ARBA" id="ARBA00023180"/>
    </source>
</evidence>
<dbReference type="SMART" id="SM00409">
    <property type="entry name" value="IG"/>
    <property type="match status" value="3"/>
</dbReference>
<evidence type="ECO:0000256" key="3">
    <source>
        <dbReference type="ARBA" id="ARBA00022729"/>
    </source>
</evidence>
<sequence>MENVTALKGQDVEFRCKVSNLGKHMIAFLRADIPPRLIAFDERVFRQRDKYEVRPRVNNDEWVLVVKNVQENDIGGYSCQLNTDPILSRAGYLHLRVPPYVARTTASAVEIREGHNVTLSCRAFGNPPPTVVWRRQDRQIIRFNGATGYGVPPYVARTTASAVEIREGHNVTLSCRAFGNPPPTVVWRRQDRQIIRFNGATGYGASVFNGSDLVLTKVSRKHMSEYVCVASNGIPPDESWSVKLHVTFEPIVIPQSKVVVAVTGGQATLVCNVEAWPRPTMTWEKNGEEIFDSTKYAISQQVSEKYRSMHILTIKNIGPDQFGTYRCTAINDNGVHFADIVVREGEPTYSNSVLLTEGSGFRDGDIDADNEPDDPLDSDGADGEVQKREETSLASTTIAPSRVSHFTTIFRRGELMQQQISSASDTEYMFNVAID</sequence>
<dbReference type="GO" id="GO:0043005">
    <property type="term" value="C:neuron projection"/>
    <property type="evidence" value="ECO:0007669"/>
    <property type="project" value="TreeGrafter"/>
</dbReference>
<dbReference type="InterPro" id="IPR003598">
    <property type="entry name" value="Ig_sub2"/>
</dbReference>
<dbReference type="Gene3D" id="2.60.40.10">
    <property type="entry name" value="Immunoglobulins"/>
    <property type="match status" value="4"/>
</dbReference>
<feature type="region of interest" description="Disordered" evidence="9">
    <location>
        <begin position="360"/>
        <end position="394"/>
    </location>
</feature>
<dbReference type="STRING" id="6265.A0A0B2VJ52"/>
<keyword evidence="7" id="KW-0325">Glycoprotein</keyword>
<dbReference type="InterPro" id="IPR003599">
    <property type="entry name" value="Ig_sub"/>
</dbReference>
<keyword evidence="6" id="KW-1015">Disulfide bond</keyword>
<evidence type="ECO:0000313" key="12">
    <source>
        <dbReference type="Proteomes" id="UP000031036"/>
    </source>
</evidence>
<keyword evidence="2" id="KW-1003">Cell membrane</keyword>
<keyword evidence="4" id="KW-0677">Repeat</keyword>
<keyword evidence="3" id="KW-0732">Signal</keyword>
<dbReference type="InterPro" id="IPR036179">
    <property type="entry name" value="Ig-like_dom_sf"/>
</dbReference>
<dbReference type="PANTHER" id="PTHR12231">
    <property type="entry name" value="CTX-RELATED TYPE I TRANSMEMBRANE PROTEIN"/>
    <property type="match status" value="1"/>
</dbReference>
<evidence type="ECO:0000313" key="11">
    <source>
        <dbReference type="EMBL" id="KHN81414.1"/>
    </source>
</evidence>
<dbReference type="SMART" id="SM00408">
    <property type="entry name" value="IGc2"/>
    <property type="match status" value="3"/>
</dbReference>
<dbReference type="OrthoDB" id="6159398at2759"/>
<proteinExistence type="predicted"/>
<accession>A0A0B2VJ52</accession>
<keyword evidence="12" id="KW-1185">Reference proteome</keyword>
<evidence type="ECO:0000256" key="4">
    <source>
        <dbReference type="ARBA" id="ARBA00022737"/>
    </source>
</evidence>
<reference evidence="11 12" key="1">
    <citation type="submission" date="2014-11" db="EMBL/GenBank/DDBJ databases">
        <title>Genetic blueprint of the zoonotic pathogen Toxocara canis.</title>
        <authorList>
            <person name="Zhu X.-Q."/>
            <person name="Korhonen P.K."/>
            <person name="Cai H."/>
            <person name="Young N.D."/>
            <person name="Nejsum P."/>
            <person name="von Samson-Himmelstjerna G."/>
            <person name="Boag P.R."/>
            <person name="Tan P."/>
            <person name="Li Q."/>
            <person name="Min J."/>
            <person name="Yang Y."/>
            <person name="Wang X."/>
            <person name="Fang X."/>
            <person name="Hall R.S."/>
            <person name="Hofmann A."/>
            <person name="Sternberg P.W."/>
            <person name="Jex A.R."/>
            <person name="Gasser R.B."/>
        </authorList>
    </citation>
    <scope>NUCLEOTIDE SEQUENCE [LARGE SCALE GENOMIC DNA]</scope>
    <source>
        <strain evidence="11">PN_DK_2014</strain>
    </source>
</reference>
<dbReference type="OMA" id="GEAYGEQ"/>